<protein>
    <submittedName>
        <fullName evidence="1">Uncharacterized protein</fullName>
    </submittedName>
</protein>
<sequence length="88" mass="10419">MQVEKVMQLAVLVFTQKQNICVIRRQETFASHIHTATPLKSYQMTHAVDSRVFQQRIAGNINIFKKDDREAESKWSCWIQLLHNLFSW</sequence>
<reference evidence="1" key="1">
    <citation type="journal article" date="2023" name="Science">
        <title>Elucidation of the pathway for biosynthesis of saponin adjuvants from the soapbark tree.</title>
        <authorList>
            <person name="Reed J."/>
            <person name="Orme A."/>
            <person name="El-Demerdash A."/>
            <person name="Owen C."/>
            <person name="Martin L.B.B."/>
            <person name="Misra R.C."/>
            <person name="Kikuchi S."/>
            <person name="Rejzek M."/>
            <person name="Martin A.C."/>
            <person name="Harkess A."/>
            <person name="Leebens-Mack J."/>
            <person name="Louveau T."/>
            <person name="Stephenson M.J."/>
            <person name="Osbourn A."/>
        </authorList>
    </citation>
    <scope>NUCLEOTIDE SEQUENCE</scope>
    <source>
        <strain evidence="1">S10</strain>
    </source>
</reference>
<organism evidence="1 2">
    <name type="scientific">Quillaja saponaria</name>
    <name type="common">Soap bark tree</name>
    <dbReference type="NCBI Taxonomy" id="32244"/>
    <lineage>
        <taxon>Eukaryota</taxon>
        <taxon>Viridiplantae</taxon>
        <taxon>Streptophyta</taxon>
        <taxon>Embryophyta</taxon>
        <taxon>Tracheophyta</taxon>
        <taxon>Spermatophyta</taxon>
        <taxon>Magnoliopsida</taxon>
        <taxon>eudicotyledons</taxon>
        <taxon>Gunneridae</taxon>
        <taxon>Pentapetalae</taxon>
        <taxon>rosids</taxon>
        <taxon>fabids</taxon>
        <taxon>Fabales</taxon>
        <taxon>Quillajaceae</taxon>
        <taxon>Quillaja</taxon>
    </lineage>
</organism>
<gene>
    <name evidence="1" type="ORF">O6P43_025593</name>
</gene>
<proteinExistence type="predicted"/>
<evidence type="ECO:0000313" key="2">
    <source>
        <dbReference type="Proteomes" id="UP001163823"/>
    </source>
</evidence>
<dbReference type="EMBL" id="JARAOO010000010">
    <property type="protein sequence ID" value="KAJ7953965.1"/>
    <property type="molecule type" value="Genomic_DNA"/>
</dbReference>
<dbReference type="Proteomes" id="UP001163823">
    <property type="component" value="Chromosome 10"/>
</dbReference>
<dbReference type="KEGG" id="qsa:O6P43_025593"/>
<comment type="caution">
    <text evidence="1">The sequence shown here is derived from an EMBL/GenBank/DDBJ whole genome shotgun (WGS) entry which is preliminary data.</text>
</comment>
<keyword evidence="2" id="KW-1185">Reference proteome</keyword>
<name>A0AAD7LAW7_QUISA</name>
<evidence type="ECO:0000313" key="1">
    <source>
        <dbReference type="EMBL" id="KAJ7953965.1"/>
    </source>
</evidence>
<dbReference type="AlphaFoldDB" id="A0AAD7LAW7"/>
<accession>A0AAD7LAW7</accession>